<dbReference type="InterPro" id="IPR011049">
    <property type="entry name" value="Serralysin-like_metalloprot_C"/>
</dbReference>
<evidence type="ECO:0000256" key="2">
    <source>
        <dbReference type="ARBA" id="ARBA00022525"/>
    </source>
</evidence>
<comment type="subcellular location">
    <subcellularLocation>
        <location evidence="1">Secreted</location>
    </subcellularLocation>
</comment>
<proteinExistence type="predicted"/>
<dbReference type="EMBL" id="JAUOZU010000003">
    <property type="protein sequence ID" value="MDO6963177.1"/>
    <property type="molecule type" value="Genomic_DNA"/>
</dbReference>
<dbReference type="Gene3D" id="2.150.10.10">
    <property type="entry name" value="Serralysin-like metalloprotease, C-terminal"/>
    <property type="match status" value="2"/>
</dbReference>
<dbReference type="Proteomes" id="UP001174932">
    <property type="component" value="Unassembled WGS sequence"/>
</dbReference>
<dbReference type="InterPro" id="IPR001343">
    <property type="entry name" value="Hemolysn_Ca-bd"/>
</dbReference>
<dbReference type="SUPFAM" id="SSF51120">
    <property type="entry name" value="beta-Roll"/>
    <property type="match status" value="2"/>
</dbReference>
<evidence type="ECO:0008006" key="5">
    <source>
        <dbReference type="Google" id="ProtNLM"/>
    </source>
</evidence>
<dbReference type="RefSeq" id="WP_304375067.1">
    <property type="nucleotide sequence ID" value="NZ_JAUOZU010000003.1"/>
</dbReference>
<comment type="caution">
    <text evidence="3">The sequence shown here is derived from an EMBL/GenBank/DDBJ whole genome shotgun (WGS) entry which is preliminary data.</text>
</comment>
<sequence>MARIIGTSASEILSGTRRDDKIFGMDGDDTILSSDGNDFIDGGLGTDTVDYSSYKGPLEIVFDMNGYATVIGNGVASDTLFRIENLIGGRGNDYFGGNSENNTFWGNGGHDYFLASGGSDTYYGGKGYDTVDFSSVGTGIELKVNARDVISVWAGPYVYDKLVSIENIIGTKFDDILRTGSTNDYLRGGEGHDILTSGKGGDVLDGGLGNDTMTGGEDKDTFYFADGYGCDLVTDFCAHGEDHDLIELYNLSEVTGFRDLMKNHATQNGDDVVIDGGNGNTLTLSNVDLDHLTKDMFVF</sequence>
<dbReference type="PANTHER" id="PTHR38340">
    <property type="entry name" value="S-LAYER PROTEIN"/>
    <property type="match status" value="1"/>
</dbReference>
<dbReference type="InterPro" id="IPR018511">
    <property type="entry name" value="Hemolysin-typ_Ca-bd_CS"/>
</dbReference>
<evidence type="ECO:0000313" key="3">
    <source>
        <dbReference type="EMBL" id="MDO6963177.1"/>
    </source>
</evidence>
<reference evidence="3" key="2">
    <citation type="submission" date="2023-07" db="EMBL/GenBank/DDBJ databases">
        <authorList>
            <person name="Shen H."/>
        </authorList>
    </citation>
    <scope>NUCLEOTIDE SEQUENCE</scope>
    <source>
        <strain evidence="3">TNR-22</strain>
    </source>
</reference>
<evidence type="ECO:0000256" key="1">
    <source>
        <dbReference type="ARBA" id="ARBA00004613"/>
    </source>
</evidence>
<reference evidence="3" key="1">
    <citation type="journal article" date="2015" name="Int. J. Syst. Evol. Microbiol.">
        <title>Rhizobium alvei sp. nov., isolated from a freshwater river.</title>
        <authorList>
            <person name="Sheu S.Y."/>
            <person name="Huang H.W."/>
            <person name="Young C.C."/>
            <person name="Chen W.M."/>
        </authorList>
    </citation>
    <scope>NUCLEOTIDE SEQUENCE</scope>
    <source>
        <strain evidence="3">TNR-22</strain>
    </source>
</reference>
<dbReference type="PRINTS" id="PR00313">
    <property type="entry name" value="CABNDNGRPT"/>
</dbReference>
<protein>
    <recommendedName>
        <fullName evidence="5">Calcium-binding protein</fullName>
    </recommendedName>
</protein>
<organism evidence="3 4">
    <name type="scientific">Rhizobium alvei</name>
    <dbReference type="NCBI Taxonomy" id="1132659"/>
    <lineage>
        <taxon>Bacteria</taxon>
        <taxon>Pseudomonadati</taxon>
        <taxon>Pseudomonadota</taxon>
        <taxon>Alphaproteobacteria</taxon>
        <taxon>Hyphomicrobiales</taxon>
        <taxon>Rhizobiaceae</taxon>
        <taxon>Rhizobium/Agrobacterium group</taxon>
        <taxon>Rhizobium</taxon>
    </lineage>
</organism>
<dbReference type="Pfam" id="PF00353">
    <property type="entry name" value="HemolysinCabind"/>
    <property type="match status" value="4"/>
</dbReference>
<gene>
    <name evidence="3" type="ORF">Q4481_04360</name>
</gene>
<name>A0ABT8YHN2_9HYPH</name>
<evidence type="ECO:0000313" key="4">
    <source>
        <dbReference type="Proteomes" id="UP001174932"/>
    </source>
</evidence>
<accession>A0ABT8YHN2</accession>
<dbReference type="InterPro" id="IPR050557">
    <property type="entry name" value="RTX_toxin/Mannuronan_C5-epim"/>
</dbReference>
<dbReference type="PANTHER" id="PTHR38340:SF1">
    <property type="entry name" value="S-LAYER PROTEIN"/>
    <property type="match status" value="1"/>
</dbReference>
<keyword evidence="2" id="KW-0964">Secreted</keyword>
<keyword evidence="4" id="KW-1185">Reference proteome</keyword>
<dbReference type="PROSITE" id="PS00330">
    <property type="entry name" value="HEMOLYSIN_CALCIUM"/>
    <property type="match status" value="2"/>
</dbReference>